<dbReference type="InterPro" id="IPR032828">
    <property type="entry name" value="PolyA_RNA-bd"/>
</dbReference>
<dbReference type="InterPro" id="IPR002646">
    <property type="entry name" value="PolA_pol_head_dom"/>
</dbReference>
<comment type="caution">
    <text evidence="12">The sequence shown here is derived from an EMBL/GenBank/DDBJ whole genome shotgun (WGS) entry which is preliminary data.</text>
</comment>
<evidence type="ECO:0000256" key="2">
    <source>
        <dbReference type="ARBA" id="ARBA00022679"/>
    </source>
</evidence>
<dbReference type="Gene3D" id="1.10.246.80">
    <property type="match status" value="1"/>
</dbReference>
<feature type="domain" description="Poly A polymerase head" evidence="9">
    <location>
        <begin position="25"/>
        <end position="146"/>
    </location>
</feature>
<dbReference type="AlphaFoldDB" id="A0A9X8Y8H5"/>
<evidence type="ECO:0000313" key="12">
    <source>
        <dbReference type="EMBL" id="TCL44018.1"/>
    </source>
</evidence>
<keyword evidence="5" id="KW-0479">Metal-binding</keyword>
<keyword evidence="7" id="KW-0460">Magnesium</keyword>
<sequence length="445" mass="50416">MRIELPRTVERILELLRGSGYSSQVVGGCVRDSLLGECPCDWDVATSATPQQVRALFAPLCRVVSTGERHGTVTLILDGEQVEVTTYRIDGSYSDGRRPDGVRFTSRLCEDLARRDFTVNAMAYSPREGLCDPFGGQEDLQRRVLRCVGEPDRRFGEDALRLLRALRQSAQHGFSVERETEKSLLRNRSLLLRISPERVARELILLLCGRECGRVLRRYWQVLAVVLPGIEPMVGLDQHNPYHRFDVFEHTVRVLEAVPPEPVLRLCALFHDMGKPECFTIDGQGIGHFRGHPLISERMARASLTALHLPRRTVEEVSALVRHHDRKLPPERAALLRALHELGETAVRRLLVFRRADWTGQGTWPERLVEVDRAQALLEDLLKEGACYRERDLALSSRELMALGVPEGPYLGVLRGRLLDAVIEGRAENEREALLSEARRLIEQE</sequence>
<dbReference type="PANTHER" id="PTHR46173:SF1">
    <property type="entry name" value="CCA TRNA NUCLEOTIDYLTRANSFERASE 1, MITOCHONDRIAL"/>
    <property type="match status" value="1"/>
</dbReference>
<keyword evidence="2 8" id="KW-0808">Transferase</keyword>
<keyword evidence="4" id="KW-0548">Nucleotidyltransferase</keyword>
<accession>A0A9X8Y8H5</accession>
<dbReference type="GO" id="GO:0016779">
    <property type="term" value="F:nucleotidyltransferase activity"/>
    <property type="evidence" value="ECO:0007669"/>
    <property type="project" value="UniProtKB-KW"/>
</dbReference>
<keyword evidence="13" id="KW-1185">Reference proteome</keyword>
<dbReference type="InterPro" id="IPR006674">
    <property type="entry name" value="HD_domain"/>
</dbReference>
<dbReference type="Proteomes" id="UP000294682">
    <property type="component" value="Unassembled WGS sequence"/>
</dbReference>
<gene>
    <name evidence="12" type="ORF">EDD78_10355</name>
</gene>
<organism evidence="12 13">
    <name type="scientific">Harryflintia acetispora</name>
    <dbReference type="NCBI Taxonomy" id="1849041"/>
    <lineage>
        <taxon>Bacteria</taxon>
        <taxon>Bacillati</taxon>
        <taxon>Bacillota</taxon>
        <taxon>Clostridia</taxon>
        <taxon>Eubacteriales</taxon>
        <taxon>Oscillospiraceae</taxon>
        <taxon>Harryflintia</taxon>
    </lineage>
</organism>
<dbReference type="CDD" id="cd00077">
    <property type="entry name" value="HDc"/>
    <property type="match status" value="1"/>
</dbReference>
<reference evidence="12 13" key="1">
    <citation type="submission" date="2019-03" db="EMBL/GenBank/DDBJ databases">
        <title>Genomic Encyclopedia of Type Strains, Phase IV (KMG-IV): sequencing the most valuable type-strain genomes for metagenomic binning, comparative biology and taxonomic classification.</title>
        <authorList>
            <person name="Goeker M."/>
        </authorList>
    </citation>
    <scope>NUCLEOTIDE SEQUENCE [LARGE SCALE GENOMIC DNA]</scope>
    <source>
        <strain evidence="12 13">DSM 100433</strain>
    </source>
</reference>
<evidence type="ECO:0000259" key="9">
    <source>
        <dbReference type="Pfam" id="PF01743"/>
    </source>
</evidence>
<dbReference type="InterPro" id="IPR050264">
    <property type="entry name" value="Bact_CCA-adding_enz_type3_sf"/>
</dbReference>
<dbReference type="Gene3D" id="1.10.3090.10">
    <property type="entry name" value="cca-adding enzyme, domain 2"/>
    <property type="match status" value="1"/>
</dbReference>
<protein>
    <submittedName>
        <fullName evidence="12">tRNA nucleotidyltransferase (CCA-adding enzyme)</fullName>
    </submittedName>
</protein>
<dbReference type="InterPro" id="IPR043519">
    <property type="entry name" value="NT_sf"/>
</dbReference>
<dbReference type="Pfam" id="PF01966">
    <property type="entry name" value="HD"/>
    <property type="match status" value="1"/>
</dbReference>
<evidence type="ECO:0000256" key="1">
    <source>
        <dbReference type="ARBA" id="ARBA00001946"/>
    </source>
</evidence>
<dbReference type="GO" id="GO:0046872">
    <property type="term" value="F:metal ion binding"/>
    <property type="evidence" value="ECO:0007669"/>
    <property type="project" value="UniProtKB-KW"/>
</dbReference>
<evidence type="ECO:0000256" key="7">
    <source>
        <dbReference type="ARBA" id="ARBA00022842"/>
    </source>
</evidence>
<dbReference type="CDD" id="cd05398">
    <property type="entry name" value="NT_ClassII-CCAase"/>
    <property type="match status" value="1"/>
</dbReference>
<feature type="domain" description="HD" evidence="10">
    <location>
        <begin position="248"/>
        <end position="357"/>
    </location>
</feature>
<keyword evidence="3" id="KW-0819">tRNA processing</keyword>
<dbReference type="EMBL" id="SLUK01000003">
    <property type="protein sequence ID" value="TCL44018.1"/>
    <property type="molecule type" value="Genomic_DNA"/>
</dbReference>
<dbReference type="Pfam" id="PF01743">
    <property type="entry name" value="PolyA_pol"/>
    <property type="match status" value="1"/>
</dbReference>
<evidence type="ECO:0000256" key="5">
    <source>
        <dbReference type="ARBA" id="ARBA00022723"/>
    </source>
</evidence>
<dbReference type="Pfam" id="PF12627">
    <property type="entry name" value="PolyA_pol_RNAbd"/>
    <property type="match status" value="1"/>
</dbReference>
<dbReference type="GO" id="GO:0000049">
    <property type="term" value="F:tRNA binding"/>
    <property type="evidence" value="ECO:0007669"/>
    <property type="project" value="TreeGrafter"/>
</dbReference>
<name>A0A9X8Y8H5_9FIRM</name>
<evidence type="ECO:0000256" key="3">
    <source>
        <dbReference type="ARBA" id="ARBA00022694"/>
    </source>
</evidence>
<keyword evidence="6" id="KW-0547">Nucleotide-binding</keyword>
<evidence type="ECO:0000259" key="11">
    <source>
        <dbReference type="Pfam" id="PF12627"/>
    </source>
</evidence>
<dbReference type="PANTHER" id="PTHR46173">
    <property type="entry name" value="CCA TRNA NUCLEOTIDYLTRANSFERASE 1, MITOCHONDRIAL"/>
    <property type="match status" value="1"/>
</dbReference>
<dbReference type="GO" id="GO:0000166">
    <property type="term" value="F:nucleotide binding"/>
    <property type="evidence" value="ECO:0007669"/>
    <property type="project" value="UniProtKB-KW"/>
</dbReference>
<comment type="similarity">
    <text evidence="8">Belongs to the tRNA nucleotidyltransferase/poly(A) polymerase family.</text>
</comment>
<dbReference type="RefSeq" id="WP_132084164.1">
    <property type="nucleotide sequence ID" value="NZ_SLUK01000003.1"/>
</dbReference>
<dbReference type="PROSITE" id="PS51257">
    <property type="entry name" value="PROKAR_LIPOPROTEIN"/>
    <property type="match status" value="1"/>
</dbReference>
<dbReference type="InterPro" id="IPR003607">
    <property type="entry name" value="HD/PDEase_dom"/>
</dbReference>
<dbReference type="Gene3D" id="3.30.460.10">
    <property type="entry name" value="Beta Polymerase, domain 2"/>
    <property type="match status" value="1"/>
</dbReference>
<evidence type="ECO:0000259" key="10">
    <source>
        <dbReference type="Pfam" id="PF01966"/>
    </source>
</evidence>
<evidence type="ECO:0000256" key="4">
    <source>
        <dbReference type="ARBA" id="ARBA00022695"/>
    </source>
</evidence>
<dbReference type="SUPFAM" id="SSF81301">
    <property type="entry name" value="Nucleotidyltransferase"/>
    <property type="match status" value="1"/>
</dbReference>
<feature type="domain" description="tRNA nucleotidyltransferase/poly(A) polymerase RNA and SrmB- binding" evidence="11">
    <location>
        <begin position="173"/>
        <end position="230"/>
    </location>
</feature>
<keyword evidence="8" id="KW-0694">RNA-binding</keyword>
<evidence type="ECO:0000256" key="8">
    <source>
        <dbReference type="RuleBase" id="RU003953"/>
    </source>
</evidence>
<evidence type="ECO:0000256" key="6">
    <source>
        <dbReference type="ARBA" id="ARBA00022741"/>
    </source>
</evidence>
<dbReference type="SUPFAM" id="SSF81891">
    <property type="entry name" value="Poly A polymerase C-terminal region-like"/>
    <property type="match status" value="1"/>
</dbReference>
<comment type="cofactor">
    <cofactor evidence="1">
        <name>Mg(2+)</name>
        <dbReference type="ChEBI" id="CHEBI:18420"/>
    </cofactor>
</comment>
<dbReference type="GO" id="GO:0008033">
    <property type="term" value="P:tRNA processing"/>
    <property type="evidence" value="ECO:0007669"/>
    <property type="project" value="UniProtKB-KW"/>
</dbReference>
<evidence type="ECO:0000313" key="13">
    <source>
        <dbReference type="Proteomes" id="UP000294682"/>
    </source>
</evidence>
<proteinExistence type="inferred from homology"/>